<evidence type="ECO:0000313" key="1">
    <source>
        <dbReference type="EMBL" id="RDU21941.1"/>
    </source>
</evidence>
<protein>
    <recommendedName>
        <fullName evidence="3">Bacteriophage Gp15 protein</fullName>
    </recommendedName>
</protein>
<dbReference type="OrthoDB" id="1758052at2"/>
<dbReference type="EMBL" id="QRCT01000050">
    <property type="protein sequence ID" value="RDU21941.1"/>
    <property type="molecule type" value="Genomic_DNA"/>
</dbReference>
<gene>
    <name evidence="1" type="ORF">DWV06_15500</name>
</gene>
<dbReference type="Proteomes" id="UP000255036">
    <property type="component" value="Unassembled WGS sequence"/>
</dbReference>
<name>A0A371AQT9_9FIRM</name>
<sequence>MIGQLPKELNINGVKRAIRSDFRVALLIFQAWNDPELTEQEKSIVMLDCLYEDLETATEEDYQTLLEQAVCFLNGGEDSQQQKQPKKTMDWEQDEKLIFSAVNKVANIETRAVEYLHWWTFLSYFNEIGEGLFTTVLNIRSKQNKGKKLDKAEKDFYRENKSLIDLKHKYSAEEQAEIDKLNELLNS</sequence>
<dbReference type="RefSeq" id="WP_115483104.1">
    <property type="nucleotide sequence ID" value="NZ_QRCT01000050.1"/>
</dbReference>
<organism evidence="1 2">
    <name type="scientific">Anaerosacchariphilus polymeriproducens</name>
    <dbReference type="NCBI Taxonomy" id="1812858"/>
    <lineage>
        <taxon>Bacteria</taxon>
        <taxon>Bacillati</taxon>
        <taxon>Bacillota</taxon>
        <taxon>Clostridia</taxon>
        <taxon>Lachnospirales</taxon>
        <taxon>Lachnospiraceae</taxon>
        <taxon>Anaerosacchariphilus</taxon>
    </lineage>
</organism>
<comment type="caution">
    <text evidence="1">The sequence shown here is derived from an EMBL/GenBank/DDBJ whole genome shotgun (WGS) entry which is preliminary data.</text>
</comment>
<dbReference type="InterPro" id="IPR009660">
    <property type="entry name" value="Phage_A500_Gp15"/>
</dbReference>
<reference evidence="1 2" key="1">
    <citation type="submission" date="2018-07" db="EMBL/GenBank/DDBJ databases">
        <title>Anaerosacharophilus polymeroproducens gen. nov. sp. nov., an anaerobic bacterium isolated from salt field.</title>
        <authorList>
            <person name="Kim W."/>
            <person name="Yang S.-H."/>
            <person name="Oh J."/>
            <person name="Lee J.-H."/>
            <person name="Kwon K.K."/>
        </authorList>
    </citation>
    <scope>NUCLEOTIDE SEQUENCE [LARGE SCALE GENOMIC DNA]</scope>
    <source>
        <strain evidence="1 2">MCWD5</strain>
    </source>
</reference>
<proteinExistence type="predicted"/>
<evidence type="ECO:0000313" key="2">
    <source>
        <dbReference type="Proteomes" id="UP000255036"/>
    </source>
</evidence>
<keyword evidence="2" id="KW-1185">Reference proteome</keyword>
<dbReference type="Pfam" id="PF06854">
    <property type="entry name" value="Phage_Gp15"/>
    <property type="match status" value="1"/>
</dbReference>
<accession>A0A371AQT9</accession>
<evidence type="ECO:0008006" key="3">
    <source>
        <dbReference type="Google" id="ProtNLM"/>
    </source>
</evidence>
<dbReference type="AlphaFoldDB" id="A0A371AQT9"/>